<keyword evidence="2" id="KW-1185">Reference proteome</keyword>
<sequence length="38" mass="4101">MSCQSAPAPDAVQCILFYIKNACTVFNMYSSGPSSHQC</sequence>
<gene>
    <name evidence="1" type="ORF">SPARVUS_LOCUS14326024</name>
</gene>
<proteinExistence type="predicted"/>
<accession>A0ABN9GMU8</accession>
<name>A0ABN9GMU8_9NEOB</name>
<feature type="non-terminal residue" evidence="1">
    <location>
        <position position="38"/>
    </location>
</feature>
<evidence type="ECO:0000313" key="2">
    <source>
        <dbReference type="Proteomes" id="UP001162483"/>
    </source>
</evidence>
<protein>
    <submittedName>
        <fullName evidence="1">Uncharacterized protein</fullName>
    </submittedName>
</protein>
<dbReference type="Proteomes" id="UP001162483">
    <property type="component" value="Unassembled WGS sequence"/>
</dbReference>
<evidence type="ECO:0000313" key="1">
    <source>
        <dbReference type="EMBL" id="CAI9609893.1"/>
    </source>
</evidence>
<organism evidence="1 2">
    <name type="scientific">Staurois parvus</name>
    <dbReference type="NCBI Taxonomy" id="386267"/>
    <lineage>
        <taxon>Eukaryota</taxon>
        <taxon>Metazoa</taxon>
        <taxon>Chordata</taxon>
        <taxon>Craniata</taxon>
        <taxon>Vertebrata</taxon>
        <taxon>Euteleostomi</taxon>
        <taxon>Amphibia</taxon>
        <taxon>Batrachia</taxon>
        <taxon>Anura</taxon>
        <taxon>Neobatrachia</taxon>
        <taxon>Ranoidea</taxon>
        <taxon>Ranidae</taxon>
        <taxon>Staurois</taxon>
    </lineage>
</organism>
<comment type="caution">
    <text evidence="1">The sequence shown here is derived from an EMBL/GenBank/DDBJ whole genome shotgun (WGS) entry which is preliminary data.</text>
</comment>
<reference evidence="1" key="1">
    <citation type="submission" date="2023-05" db="EMBL/GenBank/DDBJ databases">
        <authorList>
            <person name="Stuckert A."/>
        </authorList>
    </citation>
    <scope>NUCLEOTIDE SEQUENCE</scope>
</reference>
<dbReference type="EMBL" id="CATNWA010018856">
    <property type="protein sequence ID" value="CAI9609893.1"/>
    <property type="molecule type" value="Genomic_DNA"/>
</dbReference>